<evidence type="ECO:0000313" key="4">
    <source>
        <dbReference type="Proteomes" id="UP000550707"/>
    </source>
</evidence>
<feature type="compositionally biased region" description="Polar residues" evidence="1">
    <location>
        <begin position="1"/>
        <end position="10"/>
    </location>
</feature>
<name>A0A7J8GNK9_MOLMO</name>
<gene>
    <name evidence="3" type="ORF">HJG59_001856</name>
</gene>
<dbReference type="PANTHER" id="PTHR31466:SF1">
    <property type="entry name" value="RIKEN CDNA 4930433I11 GENE"/>
    <property type="match status" value="1"/>
</dbReference>
<dbReference type="InterPro" id="IPR027898">
    <property type="entry name" value="DUF4629"/>
</dbReference>
<dbReference type="PANTHER" id="PTHR31466">
    <property type="entry name" value="GENE 5591-RELATED"/>
    <property type="match status" value="1"/>
</dbReference>
<evidence type="ECO:0000256" key="1">
    <source>
        <dbReference type="SAM" id="MobiDB-lite"/>
    </source>
</evidence>
<dbReference type="AlphaFoldDB" id="A0A7J8GNK9"/>
<evidence type="ECO:0000259" key="2">
    <source>
        <dbReference type="Pfam" id="PF15442"/>
    </source>
</evidence>
<evidence type="ECO:0000313" key="3">
    <source>
        <dbReference type="EMBL" id="KAF6461507.1"/>
    </source>
</evidence>
<feature type="region of interest" description="Disordered" evidence="1">
    <location>
        <begin position="158"/>
        <end position="244"/>
    </location>
</feature>
<feature type="compositionally biased region" description="Basic residues" evidence="1">
    <location>
        <begin position="224"/>
        <end position="244"/>
    </location>
</feature>
<feature type="domain" description="DUF4629" evidence="2">
    <location>
        <begin position="163"/>
        <end position="242"/>
    </location>
</feature>
<organism evidence="3 4">
    <name type="scientific">Molossus molossus</name>
    <name type="common">Pallas' mastiff bat</name>
    <name type="synonym">Vespertilio molossus</name>
    <dbReference type="NCBI Taxonomy" id="27622"/>
    <lineage>
        <taxon>Eukaryota</taxon>
        <taxon>Metazoa</taxon>
        <taxon>Chordata</taxon>
        <taxon>Craniata</taxon>
        <taxon>Vertebrata</taxon>
        <taxon>Euteleostomi</taxon>
        <taxon>Mammalia</taxon>
        <taxon>Eutheria</taxon>
        <taxon>Laurasiatheria</taxon>
        <taxon>Chiroptera</taxon>
        <taxon>Yangochiroptera</taxon>
        <taxon>Molossidae</taxon>
        <taxon>Molossus</taxon>
    </lineage>
</organism>
<sequence>MAAPVQSPSNLLALRPTPTQEQKENENVGNITSKLAKPLDAHQEAIENQDPLWLTQDILDSPQFLACIDLFGQEEQPGCENPGLGKNSLRLKDQGTLECGTESDNSFADIAKLVEDIQLPQVLHSLDDLDQTKGSKVIKTKGTRDIKMREVQKKSSVIKASFDHAGKNKHKASEPISDAPKAKSKSKGPDCVSVGELVPGHGAATDRAPGNMAKHSNSKPLKAASRRTSKTKSHGQEKTKRKQL</sequence>
<keyword evidence="4" id="KW-1185">Reference proteome</keyword>
<reference evidence="3 4" key="1">
    <citation type="journal article" date="2020" name="Nature">
        <title>Six reference-quality genomes reveal evolution of bat adaptations.</title>
        <authorList>
            <person name="Jebb D."/>
            <person name="Huang Z."/>
            <person name="Pippel M."/>
            <person name="Hughes G.M."/>
            <person name="Lavrichenko K."/>
            <person name="Devanna P."/>
            <person name="Winkler S."/>
            <person name="Jermiin L.S."/>
            <person name="Skirmuntt E.C."/>
            <person name="Katzourakis A."/>
            <person name="Burkitt-Gray L."/>
            <person name="Ray D.A."/>
            <person name="Sullivan K.A.M."/>
            <person name="Roscito J.G."/>
            <person name="Kirilenko B.M."/>
            <person name="Davalos L.M."/>
            <person name="Corthals A.P."/>
            <person name="Power M.L."/>
            <person name="Jones G."/>
            <person name="Ransome R.D."/>
            <person name="Dechmann D.K.N."/>
            <person name="Locatelli A.G."/>
            <person name="Puechmaille S.J."/>
            <person name="Fedrigo O."/>
            <person name="Jarvis E.D."/>
            <person name="Hiller M."/>
            <person name="Vernes S.C."/>
            <person name="Myers E.W."/>
            <person name="Teeling E.C."/>
        </authorList>
    </citation>
    <scope>NUCLEOTIDE SEQUENCE [LARGE SCALE GENOMIC DNA]</scope>
    <source>
        <strain evidence="3">MMolMol1</strain>
        <tissue evidence="3">Muscle</tissue>
    </source>
</reference>
<dbReference type="Proteomes" id="UP000550707">
    <property type="component" value="Unassembled WGS sequence"/>
</dbReference>
<dbReference type="EMBL" id="JACASF010000008">
    <property type="protein sequence ID" value="KAF6461507.1"/>
    <property type="molecule type" value="Genomic_DNA"/>
</dbReference>
<proteinExistence type="predicted"/>
<accession>A0A7J8GNK9</accession>
<comment type="caution">
    <text evidence="3">The sequence shown here is derived from an EMBL/GenBank/DDBJ whole genome shotgun (WGS) entry which is preliminary data.</text>
</comment>
<dbReference type="Pfam" id="PF15442">
    <property type="entry name" value="DUF4629"/>
    <property type="match status" value="1"/>
</dbReference>
<dbReference type="InterPro" id="IPR040292">
    <property type="entry name" value="C2orf78-like"/>
</dbReference>
<feature type="region of interest" description="Disordered" evidence="1">
    <location>
        <begin position="1"/>
        <end position="30"/>
    </location>
</feature>
<dbReference type="InParanoid" id="A0A7J8GNK9"/>
<protein>
    <recommendedName>
        <fullName evidence="2">DUF4629 domain-containing protein</fullName>
    </recommendedName>
</protein>